<gene>
    <name evidence="2" type="ORF">FK268_07825</name>
</gene>
<keyword evidence="3" id="KW-1185">Reference proteome</keyword>
<evidence type="ECO:0000259" key="1">
    <source>
        <dbReference type="Pfam" id="PF12867"/>
    </source>
</evidence>
<sequence length="181" mass="20579">MAETRLDLLRWQFDLTWALGEVHLAELTPDDLRWEPAALCWTMRRGDDGDWIADWAETEPDPIPVPTMAWLSWHIGWWWSTAMDHLLGRTVRERESVRWPGPDGAVAWLTALRDEWLTVLDGLTEERLDEASSYPWPEDAGLTVGHQVAWVNAELMKNLAEIGQQRLARAAAAACQGAPLD</sequence>
<dbReference type="EMBL" id="VIGV01000002">
    <property type="protein sequence ID" value="TWS25117.1"/>
    <property type="molecule type" value="Genomic_DNA"/>
</dbReference>
<dbReference type="SUPFAM" id="SSF109854">
    <property type="entry name" value="DinB/YfiT-like putative metalloenzymes"/>
    <property type="match status" value="1"/>
</dbReference>
<comment type="caution">
    <text evidence="2">The sequence shown here is derived from an EMBL/GenBank/DDBJ whole genome shotgun (WGS) entry which is preliminary data.</text>
</comment>
<reference evidence="2 3" key="2">
    <citation type="submission" date="2019-08" db="EMBL/GenBank/DDBJ databases">
        <title>Tsukamurella conjunctivitidis sp. nov., Tsukamurella assacharolytica sp. nov. and Tsukamurella sputae sp. nov. isolated from patients with conjunctivitis, bacteraemia (lymphoma) and respiratory infection (sputum) in Hong Kong.</title>
        <authorList>
            <person name="Fok K.M.N."/>
            <person name="Fong J.Y.H."/>
        </authorList>
    </citation>
    <scope>NUCLEOTIDE SEQUENCE [LARGE SCALE GENOMIC DNA]</scope>
    <source>
        <strain evidence="2 3">HKU70</strain>
    </source>
</reference>
<proteinExistence type="predicted"/>
<evidence type="ECO:0000313" key="3">
    <source>
        <dbReference type="Proteomes" id="UP000319792"/>
    </source>
</evidence>
<dbReference type="OrthoDB" id="5022306at2"/>
<organism evidence="2 3">
    <name type="scientific">Tsukamurella sputi</name>
    <dbReference type="NCBI Taxonomy" id="2591848"/>
    <lineage>
        <taxon>Bacteria</taxon>
        <taxon>Bacillati</taxon>
        <taxon>Actinomycetota</taxon>
        <taxon>Actinomycetes</taxon>
        <taxon>Mycobacteriales</taxon>
        <taxon>Tsukamurellaceae</taxon>
        <taxon>Tsukamurella</taxon>
    </lineage>
</organism>
<protein>
    <submittedName>
        <fullName evidence="2">DinB family protein</fullName>
    </submittedName>
</protein>
<dbReference type="AlphaFoldDB" id="A0A5C5RQ21"/>
<feature type="domain" description="DinB-like" evidence="1">
    <location>
        <begin position="12"/>
        <end position="162"/>
    </location>
</feature>
<reference evidence="2 3" key="1">
    <citation type="submission" date="2019-06" db="EMBL/GenBank/DDBJ databases">
        <authorList>
            <person name="Teng J.L.L."/>
            <person name="Lee H.H."/>
            <person name="Lau S.K.P."/>
            <person name="Woo P.C.Y."/>
        </authorList>
    </citation>
    <scope>NUCLEOTIDE SEQUENCE [LARGE SCALE GENOMIC DNA]</scope>
    <source>
        <strain evidence="2 3">HKU70</strain>
    </source>
</reference>
<dbReference type="InterPro" id="IPR034660">
    <property type="entry name" value="DinB/YfiT-like"/>
</dbReference>
<accession>A0A5C5RQ21</accession>
<dbReference type="Proteomes" id="UP000319792">
    <property type="component" value="Unassembled WGS sequence"/>
</dbReference>
<dbReference type="RefSeq" id="WP_146432832.1">
    <property type="nucleotide sequence ID" value="NZ_VIGV01000002.1"/>
</dbReference>
<name>A0A5C5RQ21_9ACTN</name>
<dbReference type="Pfam" id="PF12867">
    <property type="entry name" value="DinB_2"/>
    <property type="match status" value="1"/>
</dbReference>
<evidence type="ECO:0000313" key="2">
    <source>
        <dbReference type="EMBL" id="TWS25117.1"/>
    </source>
</evidence>
<dbReference type="InterPro" id="IPR024775">
    <property type="entry name" value="DinB-like"/>
</dbReference>
<dbReference type="Gene3D" id="1.20.120.450">
    <property type="entry name" value="dinb family like domain"/>
    <property type="match status" value="1"/>
</dbReference>